<dbReference type="InterPro" id="IPR004265">
    <property type="entry name" value="Dirigent"/>
</dbReference>
<keyword evidence="4" id="KW-0052">Apoplast</keyword>
<evidence type="ECO:0000256" key="1">
    <source>
        <dbReference type="ARBA" id="ARBA00010746"/>
    </source>
</evidence>
<sequence>MGMASRTPCRVSSLVILFSLLFVSFTAVVEARGHGHPMTHLHFYLHEVFSNGPNSTITRLAGPHDGIKKSSYFGSLSVANNMIREGTDPLSSLIDRVQGLAAGVSLSASAFLTLFNFVFTEEVFNGSMLQVLGRPLLEPVVIEWPIIGGTGVFRMASGYMLCKIVEPPDPNNLLVISSMLISKAIGLGLFCGKAIGLDLHSLRNSESIGLQMIFRVHEIVGGRSVRVSHWEREVGSGLG</sequence>
<feature type="chain" id="PRO_5043097210" description="Dirigent protein" evidence="4">
    <location>
        <begin position="32"/>
        <end position="239"/>
    </location>
</feature>
<dbReference type="Gene3D" id="2.40.480.10">
    <property type="entry name" value="Allene oxide cyclase-like"/>
    <property type="match status" value="1"/>
</dbReference>
<gene>
    <name evidence="6" type="primary">gb07914</name>
    <name evidence="6" type="ORF">PR202_gb07914</name>
</gene>
<accession>A0AAV5ED20</accession>
<protein>
    <recommendedName>
        <fullName evidence="4">Dirigent protein</fullName>
    </recommendedName>
</protein>
<evidence type="ECO:0000256" key="3">
    <source>
        <dbReference type="ARBA" id="ARBA00022525"/>
    </source>
</evidence>
<proteinExistence type="inferred from homology"/>
<evidence type="ECO:0000313" key="7">
    <source>
        <dbReference type="Proteomes" id="UP001054889"/>
    </source>
</evidence>
<comment type="subunit">
    <text evidence="2 4">Homodimer.</text>
</comment>
<organism evidence="6 7">
    <name type="scientific">Eleusine coracana subsp. coracana</name>
    <dbReference type="NCBI Taxonomy" id="191504"/>
    <lineage>
        <taxon>Eukaryota</taxon>
        <taxon>Viridiplantae</taxon>
        <taxon>Streptophyta</taxon>
        <taxon>Embryophyta</taxon>
        <taxon>Tracheophyta</taxon>
        <taxon>Spermatophyta</taxon>
        <taxon>Magnoliopsida</taxon>
        <taxon>Liliopsida</taxon>
        <taxon>Poales</taxon>
        <taxon>Poaceae</taxon>
        <taxon>PACMAD clade</taxon>
        <taxon>Chloridoideae</taxon>
        <taxon>Cynodonteae</taxon>
        <taxon>Eleusininae</taxon>
        <taxon>Eleusine</taxon>
    </lineage>
</organism>
<dbReference type="InterPro" id="IPR044859">
    <property type="entry name" value="Allene_oxi_cyc_Dirigent"/>
</dbReference>
<keyword evidence="4" id="KW-0732">Signal</keyword>
<keyword evidence="5" id="KW-1133">Transmembrane helix</keyword>
<evidence type="ECO:0000256" key="2">
    <source>
        <dbReference type="ARBA" id="ARBA00011738"/>
    </source>
</evidence>
<keyword evidence="5" id="KW-0812">Transmembrane</keyword>
<comment type="caution">
    <text evidence="6">The sequence shown here is derived from an EMBL/GenBank/DDBJ whole genome shotgun (WGS) entry which is preliminary data.</text>
</comment>
<name>A0AAV5ED20_ELECO</name>
<comment type="similarity">
    <text evidence="1 4">Belongs to the plant dirigent protein family.</text>
</comment>
<dbReference type="Pfam" id="PF03018">
    <property type="entry name" value="Dirigent"/>
    <property type="match status" value="1"/>
</dbReference>
<feature type="signal peptide" evidence="4">
    <location>
        <begin position="1"/>
        <end position="31"/>
    </location>
</feature>
<keyword evidence="3 4" id="KW-0964">Secreted</keyword>
<dbReference type="GO" id="GO:0048046">
    <property type="term" value="C:apoplast"/>
    <property type="evidence" value="ECO:0007669"/>
    <property type="project" value="UniProtKB-SubCell"/>
</dbReference>
<feature type="transmembrane region" description="Helical" evidence="5">
    <location>
        <begin position="99"/>
        <end position="119"/>
    </location>
</feature>
<reference evidence="6" key="1">
    <citation type="journal article" date="2018" name="DNA Res.">
        <title>Multiple hybrid de novo genome assembly of finger millet, an orphan allotetraploid crop.</title>
        <authorList>
            <person name="Hatakeyama M."/>
            <person name="Aluri S."/>
            <person name="Balachadran M.T."/>
            <person name="Sivarajan S.R."/>
            <person name="Patrignani A."/>
            <person name="Gruter S."/>
            <person name="Poveda L."/>
            <person name="Shimizu-Inatsugi R."/>
            <person name="Baeten J."/>
            <person name="Francoijs K.J."/>
            <person name="Nataraja K.N."/>
            <person name="Reddy Y.A.N."/>
            <person name="Phadnis S."/>
            <person name="Ravikumar R.L."/>
            <person name="Schlapbach R."/>
            <person name="Sreeman S.M."/>
            <person name="Shimizu K.K."/>
        </authorList>
    </citation>
    <scope>NUCLEOTIDE SEQUENCE</scope>
</reference>
<reference evidence="6" key="2">
    <citation type="submission" date="2021-12" db="EMBL/GenBank/DDBJ databases">
        <title>Resequencing data analysis of finger millet.</title>
        <authorList>
            <person name="Hatakeyama M."/>
            <person name="Aluri S."/>
            <person name="Balachadran M.T."/>
            <person name="Sivarajan S.R."/>
            <person name="Poveda L."/>
            <person name="Shimizu-Inatsugi R."/>
            <person name="Schlapbach R."/>
            <person name="Sreeman S.M."/>
            <person name="Shimizu K.K."/>
        </authorList>
    </citation>
    <scope>NUCLEOTIDE SEQUENCE</scope>
</reference>
<evidence type="ECO:0000313" key="6">
    <source>
        <dbReference type="EMBL" id="GJN20525.1"/>
    </source>
</evidence>
<dbReference type="Proteomes" id="UP001054889">
    <property type="component" value="Unassembled WGS sequence"/>
</dbReference>
<comment type="subcellular location">
    <subcellularLocation>
        <location evidence="4">Secreted</location>
        <location evidence="4">Extracellular space</location>
        <location evidence="4">Apoplast</location>
    </subcellularLocation>
</comment>
<evidence type="ECO:0000256" key="4">
    <source>
        <dbReference type="RuleBase" id="RU363099"/>
    </source>
</evidence>
<keyword evidence="5" id="KW-0472">Membrane</keyword>
<dbReference type="GO" id="GO:0009699">
    <property type="term" value="P:phenylpropanoid biosynthetic process"/>
    <property type="evidence" value="ECO:0007669"/>
    <property type="project" value="UniProtKB-ARBA"/>
</dbReference>
<dbReference type="EMBL" id="BQKI01000075">
    <property type="protein sequence ID" value="GJN20525.1"/>
    <property type="molecule type" value="Genomic_DNA"/>
</dbReference>
<comment type="function">
    <text evidence="4">Dirigent proteins impart stereoselectivity on the phenoxy radical-coupling reaction, yielding optically active lignans from two molecules of coniferyl alcohol in the biosynthesis of lignans, flavonolignans, and alkaloids and thus plays a central role in plant secondary metabolism.</text>
</comment>
<dbReference type="AlphaFoldDB" id="A0AAV5ED20"/>
<keyword evidence="7" id="KW-1185">Reference proteome</keyword>
<dbReference type="PANTHER" id="PTHR21495">
    <property type="entry name" value="NUCLEOPORIN-RELATED"/>
    <property type="match status" value="1"/>
</dbReference>
<evidence type="ECO:0000256" key="5">
    <source>
        <dbReference type="SAM" id="Phobius"/>
    </source>
</evidence>